<accession>A0A4Q4KPJ2</accession>
<comment type="similarity">
    <text evidence="1">Belongs to the 4-hydroxybenzoyl-CoA thioesterase family.</text>
</comment>
<dbReference type="PIRSF" id="PIRSF003230">
    <property type="entry name" value="YbgC"/>
    <property type="match status" value="1"/>
</dbReference>
<proteinExistence type="inferred from homology"/>
<evidence type="ECO:0000313" key="3">
    <source>
        <dbReference type="EMBL" id="RYM34767.1"/>
    </source>
</evidence>
<evidence type="ECO:0000313" key="4">
    <source>
        <dbReference type="Proteomes" id="UP000293952"/>
    </source>
</evidence>
<sequence length="146" mass="16873">MSKNNDCLHSAITQLRVRYGETDQMGYCYYGNYAQYFEVGRVEAMRDLGMSYKDIENKGFMLPVSTFSVKYIAPALYDDLLSITTKIVDLNGVRLYFEYEVKNEENRLLATAETVLVFVDKKTMRPVLPPDDFVKLLHSKKSKKDV</sequence>
<evidence type="ECO:0000256" key="1">
    <source>
        <dbReference type="ARBA" id="ARBA00005953"/>
    </source>
</evidence>
<dbReference type="RefSeq" id="WP_130092776.1">
    <property type="nucleotide sequence ID" value="NZ_SETE01000002.1"/>
</dbReference>
<protein>
    <submittedName>
        <fullName evidence="3">Acyl-CoA thioesterase</fullName>
    </submittedName>
</protein>
<name>A0A4Q4KPJ2_9FLAO</name>
<dbReference type="Pfam" id="PF13279">
    <property type="entry name" value="4HBT_2"/>
    <property type="match status" value="1"/>
</dbReference>
<dbReference type="PANTHER" id="PTHR31793">
    <property type="entry name" value="4-HYDROXYBENZOYL-COA THIOESTERASE FAMILY MEMBER"/>
    <property type="match status" value="1"/>
</dbReference>
<reference evidence="3 4" key="1">
    <citation type="submission" date="2019-02" db="EMBL/GenBank/DDBJ databases">
        <title>Genome sequence of the sea-ice species Brumimicrobium glaciale.</title>
        <authorList>
            <person name="Bowman J.P."/>
        </authorList>
    </citation>
    <scope>NUCLEOTIDE SEQUENCE [LARGE SCALE GENOMIC DNA]</scope>
    <source>
        <strain evidence="3 4">IC156</strain>
    </source>
</reference>
<dbReference type="InterPro" id="IPR029069">
    <property type="entry name" value="HotDog_dom_sf"/>
</dbReference>
<dbReference type="AlphaFoldDB" id="A0A4Q4KPJ2"/>
<dbReference type="Proteomes" id="UP000293952">
    <property type="component" value="Unassembled WGS sequence"/>
</dbReference>
<dbReference type="PANTHER" id="PTHR31793:SF27">
    <property type="entry name" value="NOVEL THIOESTERASE SUPERFAMILY DOMAIN AND SAPOSIN A-TYPE DOMAIN CONTAINING PROTEIN (0610012H03RIK)"/>
    <property type="match status" value="1"/>
</dbReference>
<dbReference type="InterPro" id="IPR050563">
    <property type="entry name" value="4-hydroxybenzoyl-CoA_TE"/>
</dbReference>
<dbReference type="CDD" id="cd00586">
    <property type="entry name" value="4HBT"/>
    <property type="match status" value="1"/>
</dbReference>
<dbReference type="OrthoDB" id="9800856at2"/>
<keyword evidence="2" id="KW-0378">Hydrolase</keyword>
<gene>
    <name evidence="3" type="ORF">ERX46_05175</name>
</gene>
<comment type="caution">
    <text evidence="3">The sequence shown here is derived from an EMBL/GenBank/DDBJ whole genome shotgun (WGS) entry which is preliminary data.</text>
</comment>
<dbReference type="EMBL" id="SETE01000002">
    <property type="protein sequence ID" value="RYM34767.1"/>
    <property type="molecule type" value="Genomic_DNA"/>
</dbReference>
<dbReference type="NCBIfam" id="TIGR00051">
    <property type="entry name" value="YbgC/FadM family acyl-CoA thioesterase"/>
    <property type="match status" value="1"/>
</dbReference>
<dbReference type="Gene3D" id="3.10.129.10">
    <property type="entry name" value="Hotdog Thioesterase"/>
    <property type="match status" value="1"/>
</dbReference>
<dbReference type="SUPFAM" id="SSF54637">
    <property type="entry name" value="Thioesterase/thiol ester dehydrase-isomerase"/>
    <property type="match status" value="1"/>
</dbReference>
<evidence type="ECO:0000256" key="2">
    <source>
        <dbReference type="ARBA" id="ARBA00022801"/>
    </source>
</evidence>
<dbReference type="InterPro" id="IPR006684">
    <property type="entry name" value="YbgC/YbaW"/>
</dbReference>
<organism evidence="3 4">
    <name type="scientific">Brumimicrobium glaciale</name>
    <dbReference type="NCBI Taxonomy" id="200475"/>
    <lineage>
        <taxon>Bacteria</taxon>
        <taxon>Pseudomonadati</taxon>
        <taxon>Bacteroidota</taxon>
        <taxon>Flavobacteriia</taxon>
        <taxon>Flavobacteriales</taxon>
        <taxon>Crocinitomicaceae</taxon>
        <taxon>Brumimicrobium</taxon>
    </lineage>
</organism>
<keyword evidence="4" id="KW-1185">Reference proteome</keyword>
<dbReference type="GO" id="GO:0047617">
    <property type="term" value="F:fatty acyl-CoA hydrolase activity"/>
    <property type="evidence" value="ECO:0007669"/>
    <property type="project" value="TreeGrafter"/>
</dbReference>